<keyword evidence="4 8" id="KW-1133">Transmembrane helix</keyword>
<dbReference type="AlphaFoldDB" id="A0A286GKH3"/>
<dbReference type="GO" id="GO:0005886">
    <property type="term" value="C:plasma membrane"/>
    <property type="evidence" value="ECO:0007669"/>
    <property type="project" value="UniProtKB-SubCell"/>
</dbReference>
<dbReference type="Gene3D" id="1.20.120.80">
    <property type="entry name" value="Cytochrome c oxidase, subunit III, four-helix bundle"/>
    <property type="match status" value="1"/>
</dbReference>
<comment type="similarity">
    <text evidence="2 6">Belongs to the cytochrome c oxidase subunit 3 family.</text>
</comment>
<gene>
    <name evidence="10" type="ORF">SAMN05421508_104391</name>
</gene>
<accession>A0A286GKH3</accession>
<dbReference type="Pfam" id="PF00510">
    <property type="entry name" value="COX3"/>
    <property type="match status" value="1"/>
</dbReference>
<feature type="transmembrane region" description="Helical" evidence="8">
    <location>
        <begin position="188"/>
        <end position="207"/>
    </location>
</feature>
<feature type="transmembrane region" description="Helical" evidence="8">
    <location>
        <begin position="113"/>
        <end position="132"/>
    </location>
</feature>
<dbReference type="Proteomes" id="UP000219621">
    <property type="component" value="Unassembled WGS sequence"/>
</dbReference>
<dbReference type="PANTHER" id="PTHR11403:SF6">
    <property type="entry name" value="NITRIC OXIDE REDUCTASE SUBUNIT E"/>
    <property type="match status" value="1"/>
</dbReference>
<evidence type="ECO:0000256" key="4">
    <source>
        <dbReference type="ARBA" id="ARBA00022989"/>
    </source>
</evidence>
<dbReference type="GO" id="GO:0019646">
    <property type="term" value="P:aerobic electron transport chain"/>
    <property type="evidence" value="ECO:0007669"/>
    <property type="project" value="InterPro"/>
</dbReference>
<feature type="compositionally biased region" description="Basic and acidic residues" evidence="7">
    <location>
        <begin position="1"/>
        <end position="17"/>
    </location>
</feature>
<feature type="transmembrane region" description="Helical" evidence="8">
    <location>
        <begin position="152"/>
        <end position="176"/>
    </location>
</feature>
<keyword evidence="5 8" id="KW-0472">Membrane</keyword>
<feature type="region of interest" description="Disordered" evidence="7">
    <location>
        <begin position="1"/>
        <end position="23"/>
    </location>
</feature>
<keyword evidence="11" id="KW-1185">Reference proteome</keyword>
<feature type="transmembrane region" description="Helical" evidence="8">
    <location>
        <begin position="81"/>
        <end position="101"/>
    </location>
</feature>
<dbReference type="CDD" id="cd02862">
    <property type="entry name" value="NorE_like"/>
    <property type="match status" value="1"/>
</dbReference>
<evidence type="ECO:0000256" key="5">
    <source>
        <dbReference type="ARBA" id="ARBA00023136"/>
    </source>
</evidence>
<feature type="domain" description="Heme-copper oxidase subunit III family profile" evidence="9">
    <location>
        <begin position="42"/>
        <end position="208"/>
    </location>
</feature>
<dbReference type="RefSeq" id="WP_322090851.1">
    <property type="nucleotide sequence ID" value="NZ_OCNJ01000004.1"/>
</dbReference>
<evidence type="ECO:0000256" key="7">
    <source>
        <dbReference type="SAM" id="MobiDB-lite"/>
    </source>
</evidence>
<dbReference type="InterPro" id="IPR013833">
    <property type="entry name" value="Cyt_c_oxidase_su3_a-hlx"/>
</dbReference>
<evidence type="ECO:0000256" key="8">
    <source>
        <dbReference type="SAM" id="Phobius"/>
    </source>
</evidence>
<dbReference type="InterPro" id="IPR035973">
    <property type="entry name" value="Cyt_c_oxidase_su3-like_sf"/>
</dbReference>
<dbReference type="PROSITE" id="PS50253">
    <property type="entry name" value="COX3"/>
    <property type="match status" value="1"/>
</dbReference>
<proteinExistence type="inferred from homology"/>
<dbReference type="PANTHER" id="PTHR11403">
    <property type="entry name" value="CYTOCHROME C OXIDASE SUBUNIT III"/>
    <property type="match status" value="1"/>
</dbReference>
<evidence type="ECO:0000259" key="9">
    <source>
        <dbReference type="PROSITE" id="PS50253"/>
    </source>
</evidence>
<evidence type="ECO:0000256" key="1">
    <source>
        <dbReference type="ARBA" id="ARBA00004141"/>
    </source>
</evidence>
<sequence length="208" mass="22480">MNAEPHHTAYAEPDLSRDATTADEESPADWGALSALPGNPLMWILILSELAVFGAFLAGFAGARLMQPELFADSQAQLSRLFGGLNTLVLVTSGWFAALAVRNRAEGSIGRARVWLAAAGGLGMVFLAVKAVEYGGKIDAGIGLETNTFWTLYYLMTGFHALHVVMGLIVLAIVGWKASLENLETGAAFWHMVDLIWVLIYPVVYLIR</sequence>
<evidence type="ECO:0000256" key="2">
    <source>
        <dbReference type="ARBA" id="ARBA00010581"/>
    </source>
</evidence>
<evidence type="ECO:0000313" key="10">
    <source>
        <dbReference type="EMBL" id="SOD95589.1"/>
    </source>
</evidence>
<keyword evidence="3 6" id="KW-0812">Transmembrane</keyword>
<feature type="transmembrane region" description="Helical" evidence="8">
    <location>
        <begin position="41"/>
        <end position="60"/>
    </location>
</feature>
<reference evidence="10 11" key="1">
    <citation type="submission" date="2017-09" db="EMBL/GenBank/DDBJ databases">
        <authorList>
            <person name="Ehlers B."/>
            <person name="Leendertz F.H."/>
        </authorList>
    </citation>
    <scope>NUCLEOTIDE SEQUENCE [LARGE SCALE GENOMIC DNA]</scope>
    <source>
        <strain evidence="10 11">USBA 140</strain>
    </source>
</reference>
<evidence type="ECO:0000313" key="11">
    <source>
        <dbReference type="Proteomes" id="UP000219621"/>
    </source>
</evidence>
<dbReference type="GO" id="GO:0004129">
    <property type="term" value="F:cytochrome-c oxidase activity"/>
    <property type="evidence" value="ECO:0007669"/>
    <property type="project" value="InterPro"/>
</dbReference>
<name>A0A286GKH3_9PROT</name>
<dbReference type="InterPro" id="IPR024791">
    <property type="entry name" value="Cyt_c/ubiquinol_Oxase_su3"/>
</dbReference>
<dbReference type="SUPFAM" id="SSF81452">
    <property type="entry name" value="Cytochrome c oxidase subunit III-like"/>
    <property type="match status" value="1"/>
</dbReference>
<dbReference type="InterPro" id="IPR000298">
    <property type="entry name" value="Cyt_c_oxidase-like_su3"/>
</dbReference>
<dbReference type="EMBL" id="OCNJ01000004">
    <property type="protein sequence ID" value="SOD95589.1"/>
    <property type="molecule type" value="Genomic_DNA"/>
</dbReference>
<protein>
    <submittedName>
        <fullName evidence="10">Nitric oxide reductase NorE protein</fullName>
    </submittedName>
</protein>
<evidence type="ECO:0000256" key="3">
    <source>
        <dbReference type="ARBA" id="ARBA00022692"/>
    </source>
</evidence>
<comment type="subcellular location">
    <subcellularLocation>
        <location evidence="6">Cell membrane</location>
        <topology evidence="6">Multi-pass membrane protein</topology>
    </subcellularLocation>
    <subcellularLocation>
        <location evidence="1">Membrane</location>
        <topology evidence="1">Multi-pass membrane protein</topology>
    </subcellularLocation>
</comment>
<evidence type="ECO:0000256" key="6">
    <source>
        <dbReference type="RuleBase" id="RU003376"/>
    </source>
</evidence>
<organism evidence="10 11">
    <name type="scientific">Caenispirillum bisanense</name>
    <dbReference type="NCBI Taxonomy" id="414052"/>
    <lineage>
        <taxon>Bacteria</taxon>
        <taxon>Pseudomonadati</taxon>
        <taxon>Pseudomonadota</taxon>
        <taxon>Alphaproteobacteria</taxon>
        <taxon>Rhodospirillales</taxon>
        <taxon>Novispirillaceae</taxon>
        <taxon>Caenispirillum</taxon>
    </lineage>
</organism>